<evidence type="ECO:0000259" key="11">
    <source>
        <dbReference type="PROSITE" id="PS50862"/>
    </source>
</evidence>
<keyword evidence="5 10" id="KW-0547">Nucleotide-binding</keyword>
<comment type="catalytic activity">
    <reaction evidence="9 10">
        <text>tRNA(Pro) + L-proline + ATP = L-prolyl-tRNA(Pro) + AMP + diphosphate</text>
        <dbReference type="Rhea" id="RHEA:14305"/>
        <dbReference type="Rhea" id="RHEA-COMP:9700"/>
        <dbReference type="Rhea" id="RHEA-COMP:9702"/>
        <dbReference type="ChEBI" id="CHEBI:30616"/>
        <dbReference type="ChEBI" id="CHEBI:33019"/>
        <dbReference type="ChEBI" id="CHEBI:60039"/>
        <dbReference type="ChEBI" id="CHEBI:78442"/>
        <dbReference type="ChEBI" id="CHEBI:78532"/>
        <dbReference type="ChEBI" id="CHEBI:456215"/>
        <dbReference type="EC" id="6.1.1.15"/>
    </reaction>
</comment>
<dbReference type="InterPro" id="IPR006195">
    <property type="entry name" value="aa-tRNA-synth_II"/>
</dbReference>
<dbReference type="InterPro" id="IPR044140">
    <property type="entry name" value="ProRS_anticodon_short"/>
</dbReference>
<dbReference type="Proteomes" id="UP001150641">
    <property type="component" value="Unassembled WGS sequence"/>
</dbReference>
<evidence type="ECO:0000256" key="4">
    <source>
        <dbReference type="ARBA" id="ARBA00022598"/>
    </source>
</evidence>
<dbReference type="GO" id="GO:0002161">
    <property type="term" value="F:aminoacyl-tRNA deacylase activity"/>
    <property type="evidence" value="ECO:0007669"/>
    <property type="project" value="InterPro"/>
</dbReference>
<comment type="domain">
    <text evidence="10">Consists of three domains: the N-terminal catalytic domain, the editing domain and the C-terminal anticodon-binding domain.</text>
</comment>
<dbReference type="CDD" id="cd00861">
    <property type="entry name" value="ProRS_anticodon_short"/>
    <property type="match status" value="1"/>
</dbReference>
<dbReference type="PROSITE" id="PS50862">
    <property type="entry name" value="AA_TRNA_LIGASE_II"/>
    <property type="match status" value="1"/>
</dbReference>
<proteinExistence type="inferred from homology"/>
<comment type="subcellular location">
    <subcellularLocation>
        <location evidence="1 10">Cytoplasm</location>
    </subcellularLocation>
</comment>
<dbReference type="InterPro" id="IPR050062">
    <property type="entry name" value="Pro-tRNA_synthetase"/>
</dbReference>
<comment type="caution">
    <text evidence="12">The sequence shown here is derived from an EMBL/GenBank/DDBJ whole genome shotgun (WGS) entry which is preliminary data.</text>
</comment>
<dbReference type="Pfam" id="PF03129">
    <property type="entry name" value="HGTP_anticodon"/>
    <property type="match status" value="1"/>
</dbReference>
<organism evidence="12 13">
    <name type="scientific">Dryocola boscaweniae</name>
    <dbReference type="NCBI Taxonomy" id="2925397"/>
    <lineage>
        <taxon>Bacteria</taxon>
        <taxon>Pseudomonadati</taxon>
        <taxon>Pseudomonadota</taxon>
        <taxon>Gammaproteobacteria</taxon>
        <taxon>Enterobacterales</taxon>
        <taxon>Enterobacteriaceae</taxon>
        <taxon>Dryocola</taxon>
    </lineage>
</organism>
<dbReference type="InterPro" id="IPR002316">
    <property type="entry name" value="Pro-tRNA-ligase_IIa"/>
</dbReference>
<dbReference type="SUPFAM" id="SSF55681">
    <property type="entry name" value="Class II aaRS and biotin synthetases"/>
    <property type="match status" value="1"/>
</dbReference>
<dbReference type="Pfam" id="PF04073">
    <property type="entry name" value="tRNA_edit"/>
    <property type="match status" value="1"/>
</dbReference>
<dbReference type="Pfam" id="PF00587">
    <property type="entry name" value="tRNA-synt_2b"/>
    <property type="match status" value="1"/>
</dbReference>
<comment type="similarity">
    <text evidence="10">Belongs to the class-II aminoacyl-tRNA synthetase family. ProS type 1 subfamily.</text>
</comment>
<keyword evidence="13" id="KW-1185">Reference proteome</keyword>
<comment type="subunit">
    <text evidence="2 10">Homodimer.</text>
</comment>
<keyword evidence="6 10" id="KW-0067">ATP-binding</keyword>
<accession>A0A9X3ABJ0</accession>
<evidence type="ECO:0000256" key="6">
    <source>
        <dbReference type="ARBA" id="ARBA00022840"/>
    </source>
</evidence>
<dbReference type="EMBL" id="JALHAP010000070">
    <property type="protein sequence ID" value="MCT4700878.1"/>
    <property type="molecule type" value="Genomic_DNA"/>
</dbReference>
<keyword evidence="8 10" id="KW-0030">Aminoacyl-tRNA synthetase</keyword>
<dbReference type="PANTHER" id="PTHR42753">
    <property type="entry name" value="MITOCHONDRIAL RIBOSOME PROTEIN L39/PROLYL-TRNA LIGASE FAMILY MEMBER"/>
    <property type="match status" value="1"/>
</dbReference>
<evidence type="ECO:0000256" key="1">
    <source>
        <dbReference type="ARBA" id="ARBA00004496"/>
    </source>
</evidence>
<dbReference type="Gene3D" id="3.40.50.800">
    <property type="entry name" value="Anticodon-binding domain"/>
    <property type="match status" value="1"/>
</dbReference>
<dbReference type="PRINTS" id="PR01046">
    <property type="entry name" value="TRNASYNTHPRO"/>
</dbReference>
<gene>
    <name evidence="10 12" type="primary">proS</name>
    <name evidence="12" type="ORF">MUA00_03515</name>
</gene>
<protein>
    <recommendedName>
        <fullName evidence="10">Proline--tRNA ligase</fullName>
        <ecNumber evidence="10">6.1.1.15</ecNumber>
    </recommendedName>
    <alternativeName>
        <fullName evidence="10">Prolyl-tRNA synthetase</fullName>
        <shortName evidence="10">ProRS</shortName>
    </alternativeName>
</protein>
<dbReference type="InterPro" id="IPR033730">
    <property type="entry name" value="ProRS_core_prok"/>
</dbReference>
<dbReference type="SUPFAM" id="SSF55826">
    <property type="entry name" value="YbaK/ProRS associated domain"/>
    <property type="match status" value="1"/>
</dbReference>
<dbReference type="InterPro" id="IPR004154">
    <property type="entry name" value="Anticodon-bd"/>
</dbReference>
<dbReference type="GO" id="GO:0006433">
    <property type="term" value="P:prolyl-tRNA aminoacylation"/>
    <property type="evidence" value="ECO:0007669"/>
    <property type="project" value="UniProtKB-UniRule"/>
</dbReference>
<dbReference type="InterPro" id="IPR004500">
    <property type="entry name" value="Pro-tRNA-synth_IIa_bac-type"/>
</dbReference>
<dbReference type="FunFam" id="3.90.960.10:FF:000001">
    <property type="entry name" value="Proline--tRNA ligase"/>
    <property type="match status" value="1"/>
</dbReference>
<dbReference type="PIRSF" id="PIRSF001535">
    <property type="entry name" value="ProRS_1"/>
    <property type="match status" value="1"/>
</dbReference>
<dbReference type="FunFam" id="3.40.50.800:FF:000006">
    <property type="entry name" value="Proline--tRNA ligase"/>
    <property type="match status" value="1"/>
</dbReference>
<evidence type="ECO:0000256" key="8">
    <source>
        <dbReference type="ARBA" id="ARBA00023146"/>
    </source>
</evidence>
<name>A0A9X3ABJ0_9ENTR</name>
<keyword evidence="4 10" id="KW-0436">Ligase</keyword>
<dbReference type="InterPro" id="IPR023717">
    <property type="entry name" value="Pro-tRNA-Synthase_IIa_type1"/>
</dbReference>
<evidence type="ECO:0000256" key="5">
    <source>
        <dbReference type="ARBA" id="ARBA00022741"/>
    </source>
</evidence>
<keyword evidence="7 10" id="KW-0648">Protein biosynthesis</keyword>
<sequence>MRTSQYLLSTLKETPADAEVISHQLMLRAGMIRKLASGLYTWLPTGLRVLKKVENIVREEMNNAGAIEVCMPVVQPADLWQESGRWDQYGPELLRFVDRGDRPFVLGPTHEEVITDLIRNELSSYKQLPLNFFQIQTKFRDEVRPRFGVMRSREFLMKDAYSFHTTQESLQETYDAMYQAYSKIFTRMGLDFRAVEADTGSIGGSASHEFQVLALSGEDDVIFSTESDYAANIEFAEAVAPAGGRAAPTVEMTQIDTPNAKTIADLVEQFNLPIEKTVKTLLVKATEGSAYPLVALLVRGDHELNEVKAEKLPQVASPLTFATEAEIRAVVNAGPGSLGPVNLPIPVVIDRTVAAMSDFAAGANIDDKHFVGINWERDVALPQVADIRNVVEGDPSPDGKGTLLIKRGIEVGHIFQLGTKYSEAMKASVQGEDGRNQTLTMGCYGIGVTRVVAAAIEQNNDERGILWPDAIAPFQVAILPMNMHKSFRVKELAEELYSTLRAKGIDVLMDDRKERPGVMFADMELIGVPHTVVIGDRNLDSEEVEYKNRRVGEKQMIKTGEIIDFLLSQIQR</sequence>
<evidence type="ECO:0000256" key="2">
    <source>
        <dbReference type="ARBA" id="ARBA00011738"/>
    </source>
</evidence>
<reference evidence="12" key="1">
    <citation type="submission" date="2022-03" db="EMBL/GenBank/DDBJ databases">
        <title>Proposal of a novel genus Dryocolo and two novel species.</title>
        <authorList>
            <person name="Maddock D.W."/>
            <person name="Brady C.L."/>
            <person name="Denman S."/>
            <person name="Arnold D."/>
        </authorList>
    </citation>
    <scope>NUCLEOTIDE SEQUENCE</scope>
    <source>
        <strain evidence="12">H6W4</strain>
    </source>
</reference>
<dbReference type="AlphaFoldDB" id="A0A9X3ABJ0"/>
<dbReference type="Gene3D" id="3.90.960.10">
    <property type="entry name" value="YbaK/aminoacyl-tRNA synthetase-associated domain"/>
    <property type="match status" value="1"/>
</dbReference>
<dbReference type="FunFam" id="3.30.930.10:FF:000097">
    <property type="entry name" value="Proline--tRNA ligase"/>
    <property type="match status" value="1"/>
</dbReference>
<evidence type="ECO:0000256" key="9">
    <source>
        <dbReference type="ARBA" id="ARBA00047671"/>
    </source>
</evidence>
<dbReference type="NCBIfam" id="TIGR00409">
    <property type="entry name" value="proS_fam_II"/>
    <property type="match status" value="1"/>
</dbReference>
<evidence type="ECO:0000313" key="13">
    <source>
        <dbReference type="Proteomes" id="UP001150641"/>
    </source>
</evidence>
<evidence type="ECO:0000256" key="10">
    <source>
        <dbReference type="HAMAP-Rule" id="MF_01569"/>
    </source>
</evidence>
<dbReference type="PANTHER" id="PTHR42753:SF2">
    <property type="entry name" value="PROLINE--TRNA LIGASE"/>
    <property type="match status" value="1"/>
</dbReference>
<dbReference type="InterPro" id="IPR002314">
    <property type="entry name" value="aa-tRNA-synt_IIb"/>
</dbReference>
<dbReference type="HAMAP" id="MF_01569">
    <property type="entry name" value="Pro_tRNA_synth_type1"/>
    <property type="match status" value="1"/>
</dbReference>
<dbReference type="InterPro" id="IPR036621">
    <property type="entry name" value="Anticodon-bd_dom_sf"/>
</dbReference>
<comment type="function">
    <text evidence="10">Catalyzes the attachment of proline to tRNA(Pro) in a two-step reaction: proline is first activated by ATP to form Pro-AMP and then transferred to the acceptor end of tRNA(Pro). As ProRS can inadvertently accommodate and process non-cognate amino acids such as alanine and cysteine, to avoid such errors it has two additional distinct editing activities against alanine. One activity is designated as 'pretransfer' editing and involves the tRNA(Pro)-independent hydrolysis of activated Ala-AMP. The other activity is designated 'posttransfer' editing and involves deacylation of mischarged Ala-tRNA(Pro). The misacylated Cys-tRNA(Pro) is not edited by ProRS.</text>
</comment>
<keyword evidence="3 10" id="KW-0963">Cytoplasm</keyword>
<dbReference type="InterPro" id="IPR045864">
    <property type="entry name" value="aa-tRNA-synth_II/BPL/LPL"/>
</dbReference>
<dbReference type="FunFam" id="3.30.930.10:FF:000012">
    <property type="entry name" value="Proline--tRNA ligase"/>
    <property type="match status" value="1"/>
</dbReference>
<feature type="domain" description="Aminoacyl-transfer RNA synthetases class-II family profile" evidence="11">
    <location>
        <begin position="38"/>
        <end position="468"/>
    </location>
</feature>
<dbReference type="CDD" id="cd00779">
    <property type="entry name" value="ProRS_core_prok"/>
    <property type="match status" value="1"/>
</dbReference>
<evidence type="ECO:0000256" key="7">
    <source>
        <dbReference type="ARBA" id="ARBA00022917"/>
    </source>
</evidence>
<dbReference type="RefSeq" id="WP_271121934.1">
    <property type="nucleotide sequence ID" value="NZ_JALHAN010000058.1"/>
</dbReference>
<dbReference type="CDD" id="cd04334">
    <property type="entry name" value="ProRS-INS"/>
    <property type="match status" value="1"/>
</dbReference>
<dbReference type="GO" id="GO:0005829">
    <property type="term" value="C:cytosol"/>
    <property type="evidence" value="ECO:0007669"/>
    <property type="project" value="TreeGrafter"/>
</dbReference>
<dbReference type="GO" id="GO:0004827">
    <property type="term" value="F:proline-tRNA ligase activity"/>
    <property type="evidence" value="ECO:0007669"/>
    <property type="project" value="UniProtKB-UniRule"/>
</dbReference>
<evidence type="ECO:0000256" key="3">
    <source>
        <dbReference type="ARBA" id="ARBA00022490"/>
    </source>
</evidence>
<dbReference type="InterPro" id="IPR036754">
    <property type="entry name" value="YbaK/aa-tRNA-synt-asso_dom_sf"/>
</dbReference>
<dbReference type="NCBIfam" id="NF006625">
    <property type="entry name" value="PRK09194.1"/>
    <property type="match status" value="1"/>
</dbReference>
<evidence type="ECO:0000313" key="12">
    <source>
        <dbReference type="EMBL" id="MCT4700878.1"/>
    </source>
</evidence>
<dbReference type="SUPFAM" id="SSF52954">
    <property type="entry name" value="Class II aaRS ABD-related"/>
    <property type="match status" value="1"/>
</dbReference>
<dbReference type="GO" id="GO:0005524">
    <property type="term" value="F:ATP binding"/>
    <property type="evidence" value="ECO:0007669"/>
    <property type="project" value="UniProtKB-UniRule"/>
</dbReference>
<dbReference type="Gene3D" id="3.30.930.10">
    <property type="entry name" value="Bira Bifunctional Protein, Domain 2"/>
    <property type="match status" value="2"/>
</dbReference>
<dbReference type="EC" id="6.1.1.15" evidence="10"/>
<dbReference type="InterPro" id="IPR007214">
    <property type="entry name" value="YbaK/aa-tRNA-synth-assoc-dom"/>
</dbReference>